<evidence type="ECO:0008006" key="7">
    <source>
        <dbReference type="Google" id="ProtNLM"/>
    </source>
</evidence>
<keyword evidence="2" id="KW-0498">Mitosis</keyword>
<dbReference type="VEuPathDB" id="FungiDB:SCHCODRAFT_02605806"/>
<dbReference type="eggNOG" id="ENOG502S4I4">
    <property type="taxonomic scope" value="Eukaryota"/>
</dbReference>
<keyword evidence="3" id="KW-0833">Ubl conjugation pathway</keyword>
<accession>D8PSI6</accession>
<evidence type="ECO:0000313" key="5">
    <source>
        <dbReference type="EMBL" id="EFJ00341.1"/>
    </source>
</evidence>
<proteinExistence type="predicted"/>
<dbReference type="STRING" id="578458.D8PSI6"/>
<dbReference type="OMA" id="GMTKWCR"/>
<dbReference type="InterPro" id="IPR037679">
    <property type="entry name" value="Apc5"/>
</dbReference>
<dbReference type="HOGENOM" id="CLU_025689_0_0_1"/>
<evidence type="ECO:0000256" key="1">
    <source>
        <dbReference type="ARBA" id="ARBA00022618"/>
    </source>
</evidence>
<dbReference type="InParanoid" id="D8PSI6"/>
<dbReference type="GO" id="GO:0031145">
    <property type="term" value="P:anaphase-promoting complex-dependent catabolic process"/>
    <property type="evidence" value="ECO:0007669"/>
    <property type="project" value="TreeGrafter"/>
</dbReference>
<dbReference type="AlphaFoldDB" id="D8PSI6"/>
<dbReference type="Proteomes" id="UP000007431">
    <property type="component" value="Unassembled WGS sequence"/>
</dbReference>
<sequence>MSPPQATICVSSRHHTIRPHHVVLLTIIEKLFTTRENELPSDFVLHAYRILLQEIAEVAKPRSLEDLMTELARWKGEGDRMDVSIDRLYHGTPPIYLPPVPHSTALQARRSIFGFFTRRMYISYLKLSPTGVRKLQDQYLAWCTKKRIPDSYSDHDKSFFTKNSILMFRTSDDNRAYAVSDPLEIAEKGMIVGEVMTTTDQLHQFFNQRFHDANQSGLRQHDALANARAHFLRGEYGTCRRVRFSVLDYLADCIPLARTLADKVTLQAALGLQHRIPQDDSDRLPLNDIQPHLHPFELLADVKKLLNDQHGQPLFCSFRRIFEAMALFDQWIEQHKENFIPSEQWGPHAVQSVVWDAAGCVRVAALEEQSVLAFTNIGDVDNNRITVLLNRAYKIARQGRYSEGLTLLLEPSVWRGLTMHDYTEWCHEIWHILALRASRRGQMHMYRDFLIPRAPEDFNPRNYTLSNSLKRKAGIMDNLIHVMSMRAVDQASYTMDSLLSAVWHTEFLGRMDFYRPAIMLLADVSLEFEMARRSRRLIEEIMPQVINGDDLEQRAFACFMLARCIIAEGKQSREALLEGLQWLPTAEQDYKTLEMYQSQMDVQYLISVIYHNLDMEAERDAAADRHAATARVFKAQEDVLVDKETEEILDVVASIGAALAGR</sequence>
<dbReference type="GO" id="GO:0051301">
    <property type="term" value="P:cell division"/>
    <property type="evidence" value="ECO:0007669"/>
    <property type="project" value="UniProtKB-KW"/>
</dbReference>
<dbReference type="GO" id="GO:0005680">
    <property type="term" value="C:anaphase-promoting complex"/>
    <property type="evidence" value="ECO:0007669"/>
    <property type="project" value="InterPro"/>
</dbReference>
<keyword evidence="1" id="KW-0132">Cell division</keyword>
<dbReference type="PANTHER" id="PTHR12830:SF9">
    <property type="entry name" value="ANAPHASE-PROMOTING COMPLEX SUBUNIT 5"/>
    <property type="match status" value="1"/>
</dbReference>
<dbReference type="EMBL" id="GL377303">
    <property type="protein sequence ID" value="EFJ00341.1"/>
    <property type="molecule type" value="Genomic_DNA"/>
</dbReference>
<keyword evidence="6" id="KW-1185">Reference proteome</keyword>
<evidence type="ECO:0000256" key="2">
    <source>
        <dbReference type="ARBA" id="ARBA00022776"/>
    </source>
</evidence>
<dbReference type="GO" id="GO:0045842">
    <property type="term" value="P:positive regulation of mitotic metaphase/anaphase transition"/>
    <property type="evidence" value="ECO:0007669"/>
    <property type="project" value="TreeGrafter"/>
</dbReference>
<reference evidence="5 6" key="1">
    <citation type="journal article" date="2010" name="Nat. Biotechnol.">
        <title>Genome sequence of the model mushroom Schizophyllum commune.</title>
        <authorList>
            <person name="Ohm R.A."/>
            <person name="de Jong J.F."/>
            <person name="Lugones L.G."/>
            <person name="Aerts A."/>
            <person name="Kothe E."/>
            <person name="Stajich J.E."/>
            <person name="de Vries R.P."/>
            <person name="Record E."/>
            <person name="Levasseur A."/>
            <person name="Baker S.E."/>
            <person name="Bartholomew K.A."/>
            <person name="Coutinho P.M."/>
            <person name="Erdmann S."/>
            <person name="Fowler T.J."/>
            <person name="Gathman A.C."/>
            <person name="Lombard V."/>
            <person name="Henrissat B."/>
            <person name="Knabe N."/>
            <person name="Kuees U."/>
            <person name="Lilly W.W."/>
            <person name="Lindquist E."/>
            <person name="Lucas S."/>
            <person name="Magnuson J.K."/>
            <person name="Piumi F."/>
            <person name="Raudaskoski M."/>
            <person name="Salamov A."/>
            <person name="Schmutz J."/>
            <person name="Schwarze F.W.M.R."/>
            <person name="vanKuyk P.A."/>
            <person name="Horton J.S."/>
            <person name="Grigoriev I.V."/>
            <person name="Woesten H.A.B."/>
        </authorList>
    </citation>
    <scope>NUCLEOTIDE SEQUENCE [LARGE SCALE GENOMIC DNA]</scope>
    <source>
        <strain evidence="6">H4-8 / FGSC 9210</strain>
    </source>
</reference>
<name>D8PSI6_SCHCM</name>
<protein>
    <recommendedName>
        <fullName evidence="7">Anaphase-promoting complex subunit 5</fullName>
    </recommendedName>
</protein>
<dbReference type="PANTHER" id="PTHR12830">
    <property type="entry name" value="ANAPHASE-PROMOTING COMPLEX SUBUNIT 5"/>
    <property type="match status" value="1"/>
</dbReference>
<organism evidence="6">
    <name type="scientific">Schizophyllum commune (strain H4-8 / FGSC 9210)</name>
    <name type="common">Split gill fungus</name>
    <dbReference type="NCBI Taxonomy" id="578458"/>
    <lineage>
        <taxon>Eukaryota</taxon>
        <taxon>Fungi</taxon>
        <taxon>Dikarya</taxon>
        <taxon>Basidiomycota</taxon>
        <taxon>Agaricomycotina</taxon>
        <taxon>Agaricomycetes</taxon>
        <taxon>Agaricomycetidae</taxon>
        <taxon>Agaricales</taxon>
        <taxon>Schizophyllaceae</taxon>
        <taxon>Schizophyllum</taxon>
    </lineage>
</organism>
<keyword evidence="4" id="KW-0131">Cell cycle</keyword>
<gene>
    <name evidence="5" type="ORF">SCHCODRAFT_14415</name>
</gene>
<dbReference type="GO" id="GO:0070979">
    <property type="term" value="P:protein K11-linked ubiquitination"/>
    <property type="evidence" value="ECO:0007669"/>
    <property type="project" value="TreeGrafter"/>
</dbReference>
<evidence type="ECO:0000313" key="6">
    <source>
        <dbReference type="Proteomes" id="UP000007431"/>
    </source>
</evidence>
<evidence type="ECO:0000256" key="3">
    <source>
        <dbReference type="ARBA" id="ARBA00022786"/>
    </source>
</evidence>
<evidence type="ECO:0000256" key="4">
    <source>
        <dbReference type="ARBA" id="ARBA00023306"/>
    </source>
</evidence>